<dbReference type="InterPro" id="IPR023168">
    <property type="entry name" value="GatB_Yqey_C_2"/>
</dbReference>
<dbReference type="EMBL" id="QPMH01000004">
    <property type="protein sequence ID" value="RDD62726.1"/>
    <property type="molecule type" value="Genomic_DNA"/>
</dbReference>
<dbReference type="Gene3D" id="1.10.10.410">
    <property type="match status" value="1"/>
</dbReference>
<protein>
    <submittedName>
        <fullName evidence="1">GatB/YqeY domain-containing protein</fullName>
    </submittedName>
</protein>
<sequence>MLRTELNDALKQALKSRDHGAAATLRLVLAALKDRDIAARGEGNAEGIGEEQIQQMLQKMVRQSREAAETYDKAGRDDLAQKERQEIAVIERFLPKQLGEAETRKAVEATINELGAESIKDMGRVMTRLREQYAGRMDFSKASAVAKDRLA</sequence>
<dbReference type="InterPro" id="IPR042184">
    <property type="entry name" value="YqeY/Aim41_N"/>
</dbReference>
<evidence type="ECO:0000313" key="2">
    <source>
        <dbReference type="Proteomes" id="UP000253941"/>
    </source>
</evidence>
<dbReference type="SUPFAM" id="SSF89095">
    <property type="entry name" value="GatB/YqeY motif"/>
    <property type="match status" value="1"/>
</dbReference>
<dbReference type="InterPro" id="IPR003789">
    <property type="entry name" value="Asn/Gln_tRNA_amidoTrase-B-like"/>
</dbReference>
<reference evidence="1 2" key="1">
    <citation type="submission" date="2018-07" db="EMBL/GenBank/DDBJ databases">
        <title>Venubactetium sediminum gen. nov., sp. nov., isolated from a marine solar saltern.</title>
        <authorList>
            <person name="Wang S."/>
        </authorList>
    </citation>
    <scope>NUCLEOTIDE SEQUENCE [LARGE SCALE GENOMIC DNA]</scope>
    <source>
        <strain evidence="1 2">WD2A32</strain>
    </source>
</reference>
<comment type="caution">
    <text evidence="1">The sequence shown here is derived from an EMBL/GenBank/DDBJ whole genome shotgun (WGS) entry which is preliminary data.</text>
</comment>
<gene>
    <name evidence="1" type="ORF">DRB17_06085</name>
</gene>
<dbReference type="Pfam" id="PF09424">
    <property type="entry name" value="YqeY"/>
    <property type="match status" value="1"/>
</dbReference>
<organism evidence="1 2">
    <name type="scientific">Ferruginivarius sediminum</name>
    <dbReference type="NCBI Taxonomy" id="2661937"/>
    <lineage>
        <taxon>Bacteria</taxon>
        <taxon>Pseudomonadati</taxon>
        <taxon>Pseudomonadota</taxon>
        <taxon>Alphaproteobacteria</taxon>
        <taxon>Rhodospirillales</taxon>
        <taxon>Rhodospirillaceae</taxon>
        <taxon>Ferruginivarius</taxon>
    </lineage>
</organism>
<dbReference type="RefSeq" id="WP_114581301.1">
    <property type="nucleotide sequence ID" value="NZ_QPMH01000004.1"/>
</dbReference>
<dbReference type="Gene3D" id="1.10.1510.10">
    <property type="entry name" value="Uncharacterised protein YqeY/AIM41 PF09424, N-terminal domain"/>
    <property type="match status" value="1"/>
</dbReference>
<accession>A0A369TIM0</accession>
<dbReference type="GO" id="GO:0016884">
    <property type="term" value="F:carbon-nitrogen ligase activity, with glutamine as amido-N-donor"/>
    <property type="evidence" value="ECO:0007669"/>
    <property type="project" value="InterPro"/>
</dbReference>
<dbReference type="PANTHER" id="PTHR28055">
    <property type="entry name" value="ALTERED INHERITANCE OF MITOCHONDRIA PROTEIN 41, MITOCHONDRIAL"/>
    <property type="match status" value="1"/>
</dbReference>
<dbReference type="AlphaFoldDB" id="A0A369TIM0"/>
<dbReference type="InterPro" id="IPR019004">
    <property type="entry name" value="YqeY/Aim41"/>
</dbReference>
<evidence type="ECO:0000313" key="1">
    <source>
        <dbReference type="EMBL" id="RDD62726.1"/>
    </source>
</evidence>
<dbReference type="PANTHER" id="PTHR28055:SF1">
    <property type="entry name" value="ALTERED INHERITANCE OF MITOCHONDRIA PROTEIN 41, MITOCHONDRIAL"/>
    <property type="match status" value="1"/>
</dbReference>
<dbReference type="Proteomes" id="UP000253941">
    <property type="component" value="Unassembled WGS sequence"/>
</dbReference>
<keyword evidence="2" id="KW-1185">Reference proteome</keyword>
<proteinExistence type="predicted"/>
<name>A0A369TIM0_9PROT</name>